<dbReference type="InterPro" id="IPR033116">
    <property type="entry name" value="TRYPSIN_SER"/>
</dbReference>
<dbReference type="PROSITE" id="PS00134">
    <property type="entry name" value="TRYPSIN_HIS"/>
    <property type="match status" value="1"/>
</dbReference>
<dbReference type="FunFam" id="2.40.10.10:FF:000047">
    <property type="entry name" value="Trypsin eta"/>
    <property type="match status" value="1"/>
</dbReference>
<keyword evidence="6" id="KW-1015">Disulfide bond</keyword>
<name>S4PBS4_9NEOP</name>
<protein>
    <recommendedName>
        <fullName evidence="8">trypsin</fullName>
        <ecNumber evidence="8">3.4.21.4</ecNumber>
    </recommendedName>
</protein>
<proteinExistence type="predicted"/>
<dbReference type="PANTHER" id="PTHR24252">
    <property type="entry name" value="ACROSIN-RELATED"/>
    <property type="match status" value="1"/>
</dbReference>
<evidence type="ECO:0000259" key="11">
    <source>
        <dbReference type="PROSITE" id="PS50240"/>
    </source>
</evidence>
<dbReference type="AlphaFoldDB" id="S4PBS4"/>
<evidence type="ECO:0000256" key="8">
    <source>
        <dbReference type="ARBA" id="ARBA00038868"/>
    </source>
</evidence>
<dbReference type="GeneID" id="120628951"/>
<dbReference type="PROSITE" id="PS50240">
    <property type="entry name" value="TRYPSIN_DOM"/>
    <property type="match status" value="1"/>
</dbReference>
<dbReference type="Gene3D" id="2.40.10.10">
    <property type="entry name" value="Trypsin-like serine proteases"/>
    <property type="match status" value="2"/>
</dbReference>
<feature type="domain" description="Peptidase S1" evidence="11">
    <location>
        <begin position="111"/>
        <end position="353"/>
    </location>
</feature>
<keyword evidence="4 9" id="KW-0378">Hydrolase</keyword>
<evidence type="ECO:0000256" key="9">
    <source>
        <dbReference type="RuleBase" id="RU363034"/>
    </source>
</evidence>
<dbReference type="InterPro" id="IPR001314">
    <property type="entry name" value="Peptidase_S1A"/>
</dbReference>
<evidence type="ECO:0000256" key="5">
    <source>
        <dbReference type="ARBA" id="ARBA00022825"/>
    </source>
</evidence>
<keyword evidence="5 9" id="KW-0720">Serine protease</keyword>
<dbReference type="EC" id="3.4.21.4" evidence="8"/>
<keyword evidence="10" id="KW-0732">Signal</keyword>
<keyword evidence="3 9" id="KW-0645">Protease</keyword>
<evidence type="ECO:0000256" key="7">
    <source>
        <dbReference type="ARBA" id="ARBA00036320"/>
    </source>
</evidence>
<reference evidence="12" key="2">
    <citation type="submission" date="2013-05" db="EMBL/GenBank/DDBJ databases">
        <authorList>
            <person name="Carter J.-M."/>
            <person name="Baker S.C."/>
            <person name="Pink R."/>
            <person name="Carter D.R.F."/>
            <person name="Collins A."/>
            <person name="Tomlin J."/>
            <person name="Gibbs M."/>
            <person name="Breuker C.J."/>
        </authorList>
    </citation>
    <scope>NUCLEOTIDE SEQUENCE</scope>
    <source>
        <tissue evidence="12">Ovary</tissue>
    </source>
</reference>
<dbReference type="Pfam" id="PF00089">
    <property type="entry name" value="Trypsin"/>
    <property type="match status" value="1"/>
</dbReference>
<dbReference type="SUPFAM" id="SSF50494">
    <property type="entry name" value="Trypsin-like serine proteases"/>
    <property type="match status" value="1"/>
</dbReference>
<evidence type="ECO:0000256" key="3">
    <source>
        <dbReference type="ARBA" id="ARBA00022670"/>
    </source>
</evidence>
<dbReference type="RefSeq" id="XP_039753579.1">
    <property type="nucleotide sequence ID" value="XM_039897645.1"/>
</dbReference>
<dbReference type="SMART" id="SM00020">
    <property type="entry name" value="Tryp_SPc"/>
    <property type="match status" value="1"/>
</dbReference>
<dbReference type="CDD" id="cd00190">
    <property type="entry name" value="Tryp_SPc"/>
    <property type="match status" value="1"/>
</dbReference>
<evidence type="ECO:0000256" key="10">
    <source>
        <dbReference type="SAM" id="SignalP"/>
    </source>
</evidence>
<dbReference type="InterPro" id="IPR043504">
    <property type="entry name" value="Peptidase_S1_PA_chymotrypsin"/>
</dbReference>
<organism evidence="12">
    <name type="scientific">Pararge aegeria</name>
    <name type="common">speckled wood butterfly</name>
    <dbReference type="NCBI Taxonomy" id="116150"/>
    <lineage>
        <taxon>Eukaryota</taxon>
        <taxon>Metazoa</taxon>
        <taxon>Ecdysozoa</taxon>
        <taxon>Arthropoda</taxon>
        <taxon>Hexapoda</taxon>
        <taxon>Insecta</taxon>
        <taxon>Pterygota</taxon>
        <taxon>Neoptera</taxon>
        <taxon>Endopterygota</taxon>
        <taxon>Lepidoptera</taxon>
        <taxon>Glossata</taxon>
        <taxon>Ditrysia</taxon>
        <taxon>Papilionoidea</taxon>
        <taxon>Nymphalidae</taxon>
        <taxon>Satyrinae</taxon>
        <taxon>Satyrini</taxon>
        <taxon>Parargina</taxon>
        <taxon>Pararge</taxon>
    </lineage>
</organism>
<reference evidence="12" key="1">
    <citation type="journal article" date="2013" name="BMC Genomics">
        <title>Unscrambling butterfly oogenesis.</title>
        <authorList>
            <person name="Carter J.M."/>
            <person name="Baker S.C."/>
            <person name="Pink R."/>
            <person name="Carter D.R."/>
            <person name="Collins A."/>
            <person name="Tomlin J."/>
            <person name="Gibbs M."/>
            <person name="Breuker C.J."/>
        </authorList>
    </citation>
    <scope>NUCLEOTIDE SEQUENCE</scope>
    <source>
        <tissue evidence="12">Ovary</tissue>
    </source>
</reference>
<dbReference type="InterPro" id="IPR009003">
    <property type="entry name" value="Peptidase_S1_PA"/>
</dbReference>
<comment type="subcellular location">
    <subcellularLocation>
        <location evidence="1">Secreted</location>
    </subcellularLocation>
</comment>
<feature type="chain" id="PRO_5004522039" description="trypsin" evidence="10">
    <location>
        <begin position="20"/>
        <end position="357"/>
    </location>
</feature>
<evidence type="ECO:0000256" key="2">
    <source>
        <dbReference type="ARBA" id="ARBA00022525"/>
    </source>
</evidence>
<accession>S4PBS4</accession>
<dbReference type="EMBL" id="GAIX01004461">
    <property type="protein sequence ID" value="JAA88099.1"/>
    <property type="molecule type" value="Transcribed_RNA"/>
</dbReference>
<dbReference type="PROSITE" id="PS00135">
    <property type="entry name" value="TRYPSIN_SER"/>
    <property type="match status" value="1"/>
</dbReference>
<sequence length="357" mass="39555">MWHNLIIMCNLLLFKVTIAGEVGDKCYPTEDILKGTCKIVTNCDIAIKYIQETYTHPFSRCGFHGTKEIVCCPNTATIGEDKFGDPRQIRIADRECQKISERGLPPLSLHIIGGEIANLGEFPHMAALGYERSDGYDFQCGGSLISDTFILSAAHCVDTLDRVTPTIARLGVVEIGDRQFNSESDFRIGEIITHPDYKRRTKYDDLALLRLENPVTFTVNLNAICLYTKDDDPKIPLTITGWGKTSTTRDIKSTVLLHANVTVVATSKCRESYTNWRKLPEGIVDAQICAGDPMGLRDTCQGDSGGPLQGLTSNDGHYRLVAVTSFGRGCGSPVPGVYTRVSRYLDWIEKVVWPNRA</sequence>
<evidence type="ECO:0000256" key="6">
    <source>
        <dbReference type="ARBA" id="ARBA00023157"/>
    </source>
</evidence>
<dbReference type="InterPro" id="IPR001254">
    <property type="entry name" value="Trypsin_dom"/>
</dbReference>
<feature type="signal peptide" evidence="10">
    <location>
        <begin position="1"/>
        <end position="19"/>
    </location>
</feature>
<dbReference type="GO" id="GO:0004252">
    <property type="term" value="F:serine-type endopeptidase activity"/>
    <property type="evidence" value="ECO:0007669"/>
    <property type="project" value="UniProtKB-EC"/>
</dbReference>
<dbReference type="PANTHER" id="PTHR24252:SF7">
    <property type="entry name" value="HYALIN"/>
    <property type="match status" value="1"/>
</dbReference>
<dbReference type="GO" id="GO:0016485">
    <property type="term" value="P:protein processing"/>
    <property type="evidence" value="ECO:0007669"/>
    <property type="project" value="UniProtKB-ARBA"/>
</dbReference>
<dbReference type="PRINTS" id="PR00722">
    <property type="entry name" value="CHYMOTRYPSIN"/>
</dbReference>
<dbReference type="InterPro" id="IPR018114">
    <property type="entry name" value="TRYPSIN_HIS"/>
</dbReference>
<evidence type="ECO:0000313" key="12">
    <source>
        <dbReference type="EMBL" id="JAA88099.1"/>
    </source>
</evidence>
<comment type="catalytic activity">
    <reaction evidence="7">
        <text>Preferential cleavage: Arg-|-Xaa, Lys-|-Xaa.</text>
        <dbReference type="EC" id="3.4.21.4"/>
    </reaction>
</comment>
<keyword evidence="2" id="KW-0964">Secreted</keyword>
<dbReference type="GO" id="GO:0005576">
    <property type="term" value="C:extracellular region"/>
    <property type="evidence" value="ECO:0007669"/>
    <property type="project" value="UniProtKB-SubCell"/>
</dbReference>
<evidence type="ECO:0000256" key="4">
    <source>
        <dbReference type="ARBA" id="ARBA00022801"/>
    </source>
</evidence>
<evidence type="ECO:0000256" key="1">
    <source>
        <dbReference type="ARBA" id="ARBA00004613"/>
    </source>
</evidence>